<evidence type="ECO:0000256" key="1">
    <source>
        <dbReference type="PROSITE-ProRule" id="PRU00221"/>
    </source>
</evidence>
<reference evidence="5 6" key="1">
    <citation type="submission" date="2021-04" db="EMBL/GenBank/DDBJ databases">
        <authorList>
            <person name="De Guttry C."/>
            <person name="Zahm M."/>
            <person name="Klopp C."/>
            <person name="Cabau C."/>
            <person name="Louis A."/>
            <person name="Berthelot C."/>
            <person name="Parey E."/>
            <person name="Roest Crollius H."/>
            <person name="Montfort J."/>
            <person name="Robinson-Rechavi M."/>
            <person name="Bucao C."/>
            <person name="Bouchez O."/>
            <person name="Gislard M."/>
            <person name="Lluch J."/>
            <person name="Milhes M."/>
            <person name="Lampietro C."/>
            <person name="Lopez Roques C."/>
            <person name="Donnadieu C."/>
            <person name="Braasch I."/>
            <person name="Desvignes T."/>
            <person name="Postlethwait J."/>
            <person name="Bobe J."/>
            <person name="Wedekind C."/>
            <person name="Guiguen Y."/>
        </authorList>
    </citation>
    <scope>NUCLEOTIDE SEQUENCE [LARGE SCALE GENOMIC DNA]</scope>
    <source>
        <strain evidence="5">Cs_M1</strain>
        <tissue evidence="5">Blood</tissue>
    </source>
</reference>
<dbReference type="PROSITE" id="PS50294">
    <property type="entry name" value="WD_REPEATS_REGION"/>
    <property type="match status" value="1"/>
</dbReference>
<evidence type="ECO:0000256" key="3">
    <source>
        <dbReference type="SAM" id="Phobius"/>
    </source>
</evidence>
<keyword evidence="3" id="KW-0472">Membrane</keyword>
<dbReference type="AlphaFoldDB" id="A0AAN8QDE9"/>
<proteinExistence type="predicted"/>
<dbReference type="InterPro" id="IPR015943">
    <property type="entry name" value="WD40/YVTN_repeat-like_dom_sf"/>
</dbReference>
<feature type="domain" description="PFU" evidence="4">
    <location>
        <begin position="61"/>
        <end position="108"/>
    </location>
</feature>
<evidence type="ECO:0000313" key="5">
    <source>
        <dbReference type="EMBL" id="KAK6292113.1"/>
    </source>
</evidence>
<dbReference type="EMBL" id="JAGTTL010000039">
    <property type="protein sequence ID" value="KAK6292113.1"/>
    <property type="molecule type" value="Genomic_DNA"/>
</dbReference>
<dbReference type="InterPro" id="IPR036322">
    <property type="entry name" value="WD40_repeat_dom_sf"/>
</dbReference>
<dbReference type="Pfam" id="PF00400">
    <property type="entry name" value="WD40"/>
    <property type="match status" value="1"/>
</dbReference>
<name>A0AAN8QDE9_9TELE</name>
<dbReference type="InterPro" id="IPR001680">
    <property type="entry name" value="WD40_rpt"/>
</dbReference>
<dbReference type="Gene3D" id="2.130.10.10">
    <property type="entry name" value="YVTN repeat-like/Quinoprotein amine dehydrogenase"/>
    <property type="match status" value="1"/>
</dbReference>
<accession>A0AAN8QDE9</accession>
<keyword evidence="1" id="KW-0853">WD repeat</keyword>
<evidence type="ECO:0000259" key="4">
    <source>
        <dbReference type="Pfam" id="PF09070"/>
    </source>
</evidence>
<keyword evidence="6" id="KW-1185">Reference proteome</keyword>
<evidence type="ECO:0000256" key="2">
    <source>
        <dbReference type="SAM" id="MobiDB-lite"/>
    </source>
</evidence>
<organism evidence="5 6">
    <name type="scientific">Coregonus suidteri</name>
    <dbReference type="NCBI Taxonomy" id="861788"/>
    <lineage>
        <taxon>Eukaryota</taxon>
        <taxon>Metazoa</taxon>
        <taxon>Chordata</taxon>
        <taxon>Craniata</taxon>
        <taxon>Vertebrata</taxon>
        <taxon>Euteleostomi</taxon>
        <taxon>Actinopterygii</taxon>
        <taxon>Neopterygii</taxon>
        <taxon>Teleostei</taxon>
        <taxon>Protacanthopterygii</taxon>
        <taxon>Salmoniformes</taxon>
        <taxon>Salmonidae</taxon>
        <taxon>Coregoninae</taxon>
        <taxon>Coregonus</taxon>
    </lineage>
</organism>
<keyword evidence="3" id="KW-1133">Transmembrane helix</keyword>
<dbReference type="Pfam" id="PF09070">
    <property type="entry name" value="PFU"/>
    <property type="match status" value="1"/>
</dbReference>
<gene>
    <name evidence="5" type="ORF">J4Q44_G00378980</name>
</gene>
<sequence length="119" mass="13709">MHVHSVYSVLWDVWNTTYWLMMTLQGHTAAVWAVVILPEQGLMLSESADKTIKLWKAGRWNRDGQTRLIKEGQNVEAYQWSVADSRWMKIGDVVGGSNQQTSKKVNYEEKVRRTPTLGE</sequence>
<feature type="repeat" description="WD" evidence="1">
    <location>
        <begin position="24"/>
        <end position="56"/>
    </location>
</feature>
<dbReference type="InterPro" id="IPR015155">
    <property type="entry name" value="PFU"/>
</dbReference>
<keyword evidence="3" id="KW-0812">Transmembrane</keyword>
<dbReference type="SMART" id="SM00320">
    <property type="entry name" value="WD40"/>
    <property type="match status" value="1"/>
</dbReference>
<dbReference type="PROSITE" id="PS50082">
    <property type="entry name" value="WD_REPEATS_2"/>
    <property type="match status" value="1"/>
</dbReference>
<evidence type="ECO:0000313" key="6">
    <source>
        <dbReference type="Proteomes" id="UP001356427"/>
    </source>
</evidence>
<feature type="transmembrane region" description="Helical" evidence="3">
    <location>
        <begin position="18"/>
        <end position="37"/>
    </location>
</feature>
<protein>
    <recommendedName>
        <fullName evidence="4">PFU domain-containing protein</fullName>
    </recommendedName>
</protein>
<comment type="caution">
    <text evidence="5">The sequence shown here is derived from an EMBL/GenBank/DDBJ whole genome shotgun (WGS) entry which is preliminary data.</text>
</comment>
<feature type="region of interest" description="Disordered" evidence="2">
    <location>
        <begin position="96"/>
        <end position="119"/>
    </location>
</feature>
<dbReference type="Proteomes" id="UP001356427">
    <property type="component" value="Unassembled WGS sequence"/>
</dbReference>
<dbReference type="SUPFAM" id="SSF50978">
    <property type="entry name" value="WD40 repeat-like"/>
    <property type="match status" value="1"/>
</dbReference>